<dbReference type="RefSeq" id="WP_132259268.1">
    <property type="nucleotide sequence ID" value="NZ_SLZQ01000008.1"/>
</dbReference>
<accession>A0A4R3HUY3</accession>
<feature type="region of interest" description="Disordered" evidence="1">
    <location>
        <begin position="58"/>
        <end position="85"/>
    </location>
</feature>
<evidence type="ECO:0000313" key="2">
    <source>
        <dbReference type="EMBL" id="TCS36001.1"/>
    </source>
</evidence>
<dbReference type="EMBL" id="SLZQ01000008">
    <property type="protein sequence ID" value="TCS36001.1"/>
    <property type="molecule type" value="Genomic_DNA"/>
</dbReference>
<dbReference type="AlphaFoldDB" id="A0A4R3HUY3"/>
<comment type="caution">
    <text evidence="2">The sequence shown here is derived from an EMBL/GenBank/DDBJ whole genome shotgun (WGS) entry which is preliminary data.</text>
</comment>
<sequence>MTTPQNSTDEASRYADELIRRFEEFTSWAITNWPQKNYPLMASDFAESRREISTIIGRRLDEGESVPPPEKGGPQYTDVNPTPWP</sequence>
<dbReference type="Proteomes" id="UP000295382">
    <property type="component" value="Unassembled WGS sequence"/>
</dbReference>
<name>A0A4R3HUY3_PAULE</name>
<evidence type="ECO:0000256" key="1">
    <source>
        <dbReference type="SAM" id="MobiDB-lite"/>
    </source>
</evidence>
<reference evidence="2 3" key="1">
    <citation type="submission" date="2019-03" db="EMBL/GenBank/DDBJ databases">
        <title>Genomic Encyclopedia of Type Strains, Phase IV (KMG-IV): sequencing the most valuable type-strain genomes for metagenomic binning, comparative biology and taxonomic classification.</title>
        <authorList>
            <person name="Goeker M."/>
        </authorList>
    </citation>
    <scope>NUCLEOTIDE SEQUENCE [LARGE SCALE GENOMIC DNA]</scope>
    <source>
        <strain evidence="2 3">DSM 7445</strain>
    </source>
</reference>
<proteinExistence type="predicted"/>
<evidence type="ECO:0000313" key="3">
    <source>
        <dbReference type="Proteomes" id="UP000295382"/>
    </source>
</evidence>
<dbReference type="OrthoDB" id="5705788at2"/>
<protein>
    <submittedName>
        <fullName evidence="2">Uncharacterized protein</fullName>
    </submittedName>
</protein>
<gene>
    <name evidence="2" type="ORF">EDC30_10864</name>
</gene>
<organism evidence="2 3">
    <name type="scientific">Paucimonas lemoignei</name>
    <name type="common">Pseudomonas lemoignei</name>
    <dbReference type="NCBI Taxonomy" id="29443"/>
    <lineage>
        <taxon>Bacteria</taxon>
        <taxon>Pseudomonadati</taxon>
        <taxon>Pseudomonadota</taxon>
        <taxon>Betaproteobacteria</taxon>
        <taxon>Burkholderiales</taxon>
        <taxon>Burkholderiaceae</taxon>
        <taxon>Paucimonas</taxon>
    </lineage>
</organism>
<keyword evidence="3" id="KW-1185">Reference proteome</keyword>